<keyword evidence="2" id="KW-0677">Repeat</keyword>
<proteinExistence type="predicted"/>
<dbReference type="EMBL" id="JBBNAG010000001">
    <property type="protein sequence ID" value="KAK9166546.1"/>
    <property type="molecule type" value="Genomic_DNA"/>
</dbReference>
<dbReference type="InterPro" id="IPR020472">
    <property type="entry name" value="WD40_PAC1"/>
</dbReference>
<dbReference type="AlphaFoldDB" id="A0AAP0L8Z1"/>
<dbReference type="PROSITE" id="PS50082">
    <property type="entry name" value="WD_REPEATS_2"/>
    <property type="match status" value="3"/>
</dbReference>
<feature type="repeat" description="WD" evidence="3">
    <location>
        <begin position="13"/>
        <end position="54"/>
    </location>
</feature>
<keyword evidence="1 3" id="KW-0853">WD repeat</keyword>
<feature type="repeat" description="WD" evidence="3">
    <location>
        <begin position="141"/>
        <end position="173"/>
    </location>
</feature>
<name>A0AAP0L8Z1_9MAGN</name>
<dbReference type="InterPro" id="IPR036322">
    <property type="entry name" value="WD40_repeat_dom_sf"/>
</dbReference>
<dbReference type="Pfam" id="PF00400">
    <property type="entry name" value="WD40"/>
    <property type="match status" value="3"/>
</dbReference>
<feature type="repeat" description="WD" evidence="3">
    <location>
        <begin position="100"/>
        <end position="134"/>
    </location>
</feature>
<dbReference type="SMART" id="SM00320">
    <property type="entry name" value="WD40"/>
    <property type="match status" value="4"/>
</dbReference>
<dbReference type="PRINTS" id="PR00320">
    <property type="entry name" value="GPROTEINBRPT"/>
</dbReference>
<dbReference type="Proteomes" id="UP001419268">
    <property type="component" value="Unassembled WGS sequence"/>
</dbReference>
<dbReference type="InterPro" id="IPR015943">
    <property type="entry name" value="WD40/YVTN_repeat-like_dom_sf"/>
</dbReference>
<evidence type="ECO:0000256" key="2">
    <source>
        <dbReference type="ARBA" id="ARBA00022737"/>
    </source>
</evidence>
<dbReference type="InterPro" id="IPR001680">
    <property type="entry name" value="WD40_rpt"/>
</dbReference>
<dbReference type="PROSITE" id="PS50294">
    <property type="entry name" value="WD_REPEATS_REGION"/>
    <property type="match status" value="3"/>
</dbReference>
<gene>
    <name evidence="4" type="ORF">Scep_001737</name>
</gene>
<evidence type="ECO:0000256" key="1">
    <source>
        <dbReference type="ARBA" id="ARBA00022574"/>
    </source>
</evidence>
<evidence type="ECO:0000313" key="5">
    <source>
        <dbReference type="Proteomes" id="UP001419268"/>
    </source>
</evidence>
<dbReference type="Gene3D" id="2.130.10.10">
    <property type="entry name" value="YVTN repeat-like/Quinoprotein amine dehydrogenase"/>
    <property type="match status" value="1"/>
</dbReference>
<dbReference type="PROSITE" id="PS00678">
    <property type="entry name" value="WD_REPEATS_1"/>
    <property type="match status" value="2"/>
</dbReference>
<reference evidence="4 5" key="1">
    <citation type="submission" date="2024-01" db="EMBL/GenBank/DDBJ databases">
        <title>Genome assemblies of Stephania.</title>
        <authorList>
            <person name="Yang L."/>
        </authorList>
    </citation>
    <scope>NUCLEOTIDE SEQUENCE [LARGE SCALE GENOMIC DNA]</scope>
    <source>
        <strain evidence="4">JXDWG</strain>
        <tissue evidence="4">Leaf</tissue>
    </source>
</reference>
<comment type="caution">
    <text evidence="4">The sequence shown here is derived from an EMBL/GenBank/DDBJ whole genome shotgun (WGS) entry which is preliminary data.</text>
</comment>
<accession>A0AAP0L8Z1</accession>
<dbReference type="InterPro" id="IPR019775">
    <property type="entry name" value="WD40_repeat_CS"/>
</dbReference>
<dbReference type="SUPFAM" id="SSF50978">
    <property type="entry name" value="WD40 repeat-like"/>
    <property type="match status" value="1"/>
</dbReference>
<evidence type="ECO:0000256" key="3">
    <source>
        <dbReference type="PROSITE-ProRule" id="PRU00221"/>
    </source>
</evidence>
<sequence length="179" mass="19725">MWNSDKNVYLSMFFGHDGSVTCGDFTPDGKIVCTGSDDGTQRIWNPRNGENLQIVEDHPYHREGLTCLTISPDSLLAITRAKDSSVHMVNITSGKVISSLTAHIDSIECIGLSASFPWLATGSMDHKLIIWDLEHSLPCLTCDHEVRSHSLAWLGKSRFIATGTADGRIRIWDSLLGIV</sequence>
<protein>
    <submittedName>
        <fullName evidence="4">Uncharacterized protein</fullName>
    </submittedName>
</protein>
<keyword evidence="5" id="KW-1185">Reference proteome</keyword>
<dbReference type="PANTHER" id="PTHR19857:SF8">
    <property type="entry name" value="ANGIO-ASSOCIATED MIGRATORY CELL PROTEIN"/>
    <property type="match status" value="1"/>
</dbReference>
<organism evidence="4 5">
    <name type="scientific">Stephania cephalantha</name>
    <dbReference type="NCBI Taxonomy" id="152367"/>
    <lineage>
        <taxon>Eukaryota</taxon>
        <taxon>Viridiplantae</taxon>
        <taxon>Streptophyta</taxon>
        <taxon>Embryophyta</taxon>
        <taxon>Tracheophyta</taxon>
        <taxon>Spermatophyta</taxon>
        <taxon>Magnoliopsida</taxon>
        <taxon>Ranunculales</taxon>
        <taxon>Menispermaceae</taxon>
        <taxon>Menispermoideae</taxon>
        <taxon>Cissampelideae</taxon>
        <taxon>Stephania</taxon>
    </lineage>
</organism>
<dbReference type="InterPro" id="IPR051179">
    <property type="entry name" value="WD_repeat_multifunction"/>
</dbReference>
<dbReference type="PANTHER" id="PTHR19857">
    <property type="entry name" value="MITOCHONDRIAL DIVISION PROTEIN 1-RELATED"/>
    <property type="match status" value="1"/>
</dbReference>
<evidence type="ECO:0000313" key="4">
    <source>
        <dbReference type="EMBL" id="KAK9166546.1"/>
    </source>
</evidence>